<name>A0AAP2DAD9_9BACT</name>
<reference evidence="1 2" key="1">
    <citation type="submission" date="2021-05" db="EMBL/GenBank/DDBJ databases">
        <title>A Polyphasic approach of four new species of the genus Ohtaekwangia: Ohtaekwangia histidinii sp. nov., Ohtaekwangia cretensis sp. nov., Ohtaekwangia indiensis sp. nov., Ohtaekwangia reichenbachii sp. nov. from diverse environment.</title>
        <authorList>
            <person name="Octaviana S."/>
        </authorList>
    </citation>
    <scope>NUCLEOTIDE SEQUENCE [LARGE SCALE GENOMIC DNA]</scope>
    <source>
        <strain evidence="1 2">PWU37</strain>
    </source>
</reference>
<sequence>MKKTARFSIILVLAFLWQHCTDDPAPARPGTIRFALRPTVAASQGRMATSLPDGASLYVSIRREGGDDVYTLEPVRLLKLGEEYISEPLALPGGNYELTDFLVADAAGDAVYAAPKEASELAPWVDDPLPLAFTVSNNGIAQVDVEVLPTDVYQPAQFGYVTFTVEVMLVPRFRLAVFRAGDSSAEFARVYAYLLSEGDTLLQDYLPAAINDIEFSGSLAATYTLVLMKESYKTYMRTFVLADLLAELNGTPLQVTLEDALTFTASSRSPYFGFTMQTGRETTPFVIHWGDGTEEVLPPTTSGGETYLPQHTYAQPGQYHVSVAGDLAAVEYLSFTDTQSDRYSLRALPGLRSFSMANTTGADSVDLSHNPVLESLDVAYSDIRYFDIRNNPLIRWMSLEGNADFPVPVLDQIILDIHDHAFEQQIFNGEINLSAGPGQGIIGPPSPYPMDRLGHMGELSWTIYQ</sequence>
<evidence type="ECO:0000313" key="1">
    <source>
        <dbReference type="EMBL" id="MBT1686985.1"/>
    </source>
</evidence>
<dbReference type="EMBL" id="JAHESC010000012">
    <property type="protein sequence ID" value="MBT1686985.1"/>
    <property type="molecule type" value="Genomic_DNA"/>
</dbReference>
<dbReference type="Proteomes" id="UP001319180">
    <property type="component" value="Unassembled WGS sequence"/>
</dbReference>
<dbReference type="InterPro" id="IPR035986">
    <property type="entry name" value="PKD_dom_sf"/>
</dbReference>
<comment type="caution">
    <text evidence="1">The sequence shown here is derived from an EMBL/GenBank/DDBJ whole genome shotgun (WGS) entry which is preliminary data.</text>
</comment>
<evidence type="ECO:0000313" key="2">
    <source>
        <dbReference type="Proteomes" id="UP001319180"/>
    </source>
</evidence>
<proteinExistence type="predicted"/>
<gene>
    <name evidence="1" type="ORF">KK078_10475</name>
</gene>
<dbReference type="SUPFAM" id="SSF49299">
    <property type="entry name" value="PKD domain"/>
    <property type="match status" value="1"/>
</dbReference>
<evidence type="ECO:0008006" key="3">
    <source>
        <dbReference type="Google" id="ProtNLM"/>
    </source>
</evidence>
<keyword evidence="2" id="KW-1185">Reference proteome</keyword>
<accession>A0AAP2DAD9</accession>
<dbReference type="RefSeq" id="WP_254090218.1">
    <property type="nucleotide sequence ID" value="NZ_JAHESC010000012.1"/>
</dbReference>
<dbReference type="AlphaFoldDB" id="A0AAP2DAD9"/>
<organism evidence="1 2">
    <name type="scientific">Dawidia soli</name>
    <dbReference type="NCBI Taxonomy" id="2782352"/>
    <lineage>
        <taxon>Bacteria</taxon>
        <taxon>Pseudomonadati</taxon>
        <taxon>Bacteroidota</taxon>
        <taxon>Cytophagia</taxon>
        <taxon>Cytophagales</taxon>
        <taxon>Chryseotaleaceae</taxon>
        <taxon>Dawidia</taxon>
    </lineage>
</organism>
<protein>
    <recommendedName>
        <fullName evidence="3">PKD domain-containing protein</fullName>
    </recommendedName>
</protein>
<dbReference type="Gene3D" id="2.60.40.10">
    <property type="entry name" value="Immunoglobulins"/>
    <property type="match status" value="1"/>
</dbReference>
<dbReference type="InterPro" id="IPR013783">
    <property type="entry name" value="Ig-like_fold"/>
</dbReference>